<evidence type="ECO:0000259" key="7">
    <source>
        <dbReference type="PROSITE" id="PS50850"/>
    </source>
</evidence>
<dbReference type="GO" id="GO:0016020">
    <property type="term" value="C:membrane"/>
    <property type="evidence" value="ECO:0007669"/>
    <property type="project" value="UniProtKB-SubCell"/>
</dbReference>
<keyword evidence="9" id="KW-1185">Reference proteome</keyword>
<keyword evidence="5 6" id="KW-0472">Membrane</keyword>
<evidence type="ECO:0000256" key="5">
    <source>
        <dbReference type="ARBA" id="ARBA00023136"/>
    </source>
</evidence>
<feature type="transmembrane region" description="Helical" evidence="6">
    <location>
        <begin position="58"/>
        <end position="76"/>
    </location>
</feature>
<keyword evidence="2" id="KW-0813">Transport</keyword>
<feature type="transmembrane region" description="Helical" evidence="6">
    <location>
        <begin position="310"/>
        <end position="330"/>
    </location>
</feature>
<evidence type="ECO:0000256" key="3">
    <source>
        <dbReference type="ARBA" id="ARBA00022692"/>
    </source>
</evidence>
<dbReference type="PRINTS" id="PR01036">
    <property type="entry name" value="TCRTETB"/>
</dbReference>
<dbReference type="Proteomes" id="UP000198500">
    <property type="component" value="Unassembled WGS sequence"/>
</dbReference>
<organism evidence="8 9">
    <name type="scientific">Aidingimonas halophila</name>
    <dbReference type="NCBI Taxonomy" id="574349"/>
    <lineage>
        <taxon>Bacteria</taxon>
        <taxon>Pseudomonadati</taxon>
        <taxon>Pseudomonadota</taxon>
        <taxon>Gammaproteobacteria</taxon>
        <taxon>Oceanospirillales</taxon>
        <taxon>Halomonadaceae</taxon>
        <taxon>Aidingimonas</taxon>
    </lineage>
</organism>
<dbReference type="Pfam" id="PF07690">
    <property type="entry name" value="MFS_1"/>
    <property type="match status" value="1"/>
</dbReference>
<feature type="transmembrane region" description="Helical" evidence="6">
    <location>
        <begin position="88"/>
        <end position="107"/>
    </location>
</feature>
<dbReference type="PANTHER" id="PTHR42718:SF9">
    <property type="entry name" value="MAJOR FACILITATOR SUPERFAMILY MULTIDRUG TRANSPORTER MFSC"/>
    <property type="match status" value="1"/>
</dbReference>
<protein>
    <submittedName>
        <fullName evidence="8">MFS transporter, DHA2 family, multidrug resistance protein</fullName>
    </submittedName>
</protein>
<evidence type="ECO:0000256" key="1">
    <source>
        <dbReference type="ARBA" id="ARBA00004141"/>
    </source>
</evidence>
<dbReference type="OrthoDB" id="9812221at2"/>
<feature type="transmembrane region" description="Helical" evidence="6">
    <location>
        <begin position="273"/>
        <end position="298"/>
    </location>
</feature>
<feature type="transmembrane region" description="Helical" evidence="6">
    <location>
        <begin position="234"/>
        <end position="252"/>
    </location>
</feature>
<keyword evidence="4 6" id="KW-1133">Transmembrane helix</keyword>
<evidence type="ECO:0000256" key="4">
    <source>
        <dbReference type="ARBA" id="ARBA00022989"/>
    </source>
</evidence>
<dbReference type="STRING" id="574349.SAMN05443545_102475"/>
<evidence type="ECO:0000256" key="2">
    <source>
        <dbReference type="ARBA" id="ARBA00022448"/>
    </source>
</evidence>
<comment type="subcellular location">
    <subcellularLocation>
        <location evidence="1">Membrane</location>
        <topology evidence="1">Multi-pass membrane protein</topology>
    </subcellularLocation>
</comment>
<feature type="transmembrane region" description="Helical" evidence="6">
    <location>
        <begin position="21"/>
        <end position="46"/>
    </location>
</feature>
<dbReference type="Gene3D" id="1.20.1720.10">
    <property type="entry name" value="Multidrug resistance protein D"/>
    <property type="match status" value="1"/>
</dbReference>
<dbReference type="InterPro" id="IPR011701">
    <property type="entry name" value="MFS"/>
</dbReference>
<feature type="transmembrane region" description="Helical" evidence="6">
    <location>
        <begin position="337"/>
        <end position="357"/>
    </location>
</feature>
<feature type="transmembrane region" description="Helical" evidence="6">
    <location>
        <begin position="113"/>
        <end position="134"/>
    </location>
</feature>
<evidence type="ECO:0000313" key="8">
    <source>
        <dbReference type="EMBL" id="SDW70739.1"/>
    </source>
</evidence>
<dbReference type="RefSeq" id="WP_092568521.1">
    <property type="nucleotide sequence ID" value="NZ_BMXH01000002.1"/>
</dbReference>
<dbReference type="AlphaFoldDB" id="A0A1H2VS90"/>
<dbReference type="Gene3D" id="1.20.1250.20">
    <property type="entry name" value="MFS general substrate transporter like domains"/>
    <property type="match status" value="1"/>
</dbReference>
<sequence>MSRLFETRPGDDGLPGPERRLAVLVLVLGTLLAVIDTTMINIALPSIAHDLGVPGSRAVWVVSLFQVVCAAMLLLCASLSELVTRRRLYIAGLGVFSLSALGSALSTSLEMLLVFRALQGLGAAATLSIGPSLYRRIFPSRLLGSAMGLSALVVAGGYASGPTLGGAVLAITDWPWLFALNVPLGLAALVLAWRALPSEPRRKGGFDLQGALWSVAMLACFFLAMDAVGHGDTGWSVVALVIGSLASGWLFFRRQRRASHPLLPLSLFRERRFSLAVIVSGLAFVAQGLTFVALSFLYQQEMGHSPLMTAWLFTPWPLTIMLAGPLSGRLADRINPALLSTSGLVLLLCGLISLSLLESGASVVDSLWRTALCGLGFGLFQAPNNREMMSQVPKARSANASGVMSTVRTVGQSFGVASVGVWLAAELGSVQWSIWVACSACGLAIMASLCRTAPTLSPAIAPSSPSD</sequence>
<dbReference type="CDD" id="cd17321">
    <property type="entry name" value="MFS_MMR_MDR_like"/>
    <property type="match status" value="1"/>
</dbReference>
<keyword evidence="3 6" id="KW-0812">Transmembrane</keyword>
<reference evidence="8 9" key="1">
    <citation type="submission" date="2016-10" db="EMBL/GenBank/DDBJ databases">
        <authorList>
            <person name="de Groot N.N."/>
        </authorList>
    </citation>
    <scope>NUCLEOTIDE SEQUENCE [LARGE SCALE GENOMIC DNA]</scope>
    <source>
        <strain evidence="8 9">DSM 19219</strain>
    </source>
</reference>
<dbReference type="EMBL" id="FNNI01000002">
    <property type="protein sequence ID" value="SDW70739.1"/>
    <property type="molecule type" value="Genomic_DNA"/>
</dbReference>
<feature type="transmembrane region" description="Helical" evidence="6">
    <location>
        <begin position="208"/>
        <end position="228"/>
    </location>
</feature>
<dbReference type="SUPFAM" id="SSF103473">
    <property type="entry name" value="MFS general substrate transporter"/>
    <property type="match status" value="1"/>
</dbReference>
<dbReference type="PROSITE" id="PS50850">
    <property type="entry name" value="MFS"/>
    <property type="match status" value="1"/>
</dbReference>
<name>A0A1H2VS90_9GAMM</name>
<feature type="transmembrane region" description="Helical" evidence="6">
    <location>
        <begin position="176"/>
        <end position="196"/>
    </location>
</feature>
<dbReference type="PANTHER" id="PTHR42718">
    <property type="entry name" value="MAJOR FACILITATOR SUPERFAMILY MULTIDRUG TRANSPORTER MFSC"/>
    <property type="match status" value="1"/>
</dbReference>
<dbReference type="GO" id="GO:0022857">
    <property type="term" value="F:transmembrane transporter activity"/>
    <property type="evidence" value="ECO:0007669"/>
    <property type="project" value="InterPro"/>
</dbReference>
<accession>A0A1H2VS90</accession>
<dbReference type="InterPro" id="IPR020846">
    <property type="entry name" value="MFS_dom"/>
</dbReference>
<feature type="domain" description="Major facilitator superfamily (MFS) profile" evidence="7">
    <location>
        <begin position="22"/>
        <end position="456"/>
    </location>
</feature>
<evidence type="ECO:0000313" key="9">
    <source>
        <dbReference type="Proteomes" id="UP000198500"/>
    </source>
</evidence>
<dbReference type="InterPro" id="IPR036259">
    <property type="entry name" value="MFS_trans_sf"/>
</dbReference>
<gene>
    <name evidence="8" type="ORF">SAMN05443545_102475</name>
</gene>
<feature type="transmembrane region" description="Helical" evidence="6">
    <location>
        <begin position="146"/>
        <end position="170"/>
    </location>
</feature>
<proteinExistence type="predicted"/>
<evidence type="ECO:0000256" key="6">
    <source>
        <dbReference type="SAM" id="Phobius"/>
    </source>
</evidence>